<dbReference type="Pfam" id="PF03358">
    <property type="entry name" value="FMN_red"/>
    <property type="match status" value="1"/>
</dbReference>
<proteinExistence type="predicted"/>
<accession>A0A261G666</accession>
<feature type="domain" description="NADPH-dependent FMN reductase-like" evidence="1">
    <location>
        <begin position="1"/>
        <end position="138"/>
    </location>
</feature>
<protein>
    <submittedName>
        <fullName evidence="2">Flavoprotein</fullName>
    </submittedName>
</protein>
<reference evidence="2 3" key="1">
    <citation type="journal article" date="2017" name="BMC Genomics">
        <title>Comparative genomic and phylogenomic analyses of the Bifidobacteriaceae family.</title>
        <authorList>
            <person name="Lugli G.A."/>
            <person name="Milani C."/>
            <person name="Turroni F."/>
            <person name="Duranti S."/>
            <person name="Mancabelli L."/>
            <person name="Mangifesta M."/>
            <person name="Ferrario C."/>
            <person name="Modesto M."/>
            <person name="Mattarelli P."/>
            <person name="Jiri K."/>
            <person name="van Sinderen D."/>
            <person name="Ventura M."/>
        </authorList>
    </citation>
    <scope>NUCLEOTIDE SEQUENCE [LARGE SCALE GENOMIC DNA]</scope>
    <source>
        <strain evidence="2 3">LMG 28769</strain>
    </source>
</reference>
<dbReference type="GO" id="GO:0005829">
    <property type="term" value="C:cytosol"/>
    <property type="evidence" value="ECO:0007669"/>
    <property type="project" value="TreeGrafter"/>
</dbReference>
<sequence>MKIAIILGSTRPTRISPTLGTWIADALRGHGLDVEIIDLIQVDLPFLNEPEQPSLHLYRNESTKRWSEIVSQYDGFILLSAQYNWGYPGVLKNALDTLYDEWRGKPVSVVTYGGHGGFQAALALGLVLRGLRMRTLATNPQITIHDDIDRDAEGKLTDVDRMMKPYETAFANVAQEFLTLQS</sequence>
<dbReference type="GO" id="GO:0010181">
    <property type="term" value="F:FMN binding"/>
    <property type="evidence" value="ECO:0007669"/>
    <property type="project" value="TreeGrafter"/>
</dbReference>
<dbReference type="InterPro" id="IPR005025">
    <property type="entry name" value="FMN_Rdtase-like_dom"/>
</dbReference>
<organism evidence="2 3">
    <name type="scientific">Bifidobacterium aquikefiri</name>
    <dbReference type="NCBI Taxonomy" id="1653207"/>
    <lineage>
        <taxon>Bacteria</taxon>
        <taxon>Bacillati</taxon>
        <taxon>Actinomycetota</taxon>
        <taxon>Actinomycetes</taxon>
        <taxon>Bifidobacteriales</taxon>
        <taxon>Bifidobacteriaceae</taxon>
        <taxon>Bifidobacterium</taxon>
    </lineage>
</organism>
<dbReference type="InterPro" id="IPR029039">
    <property type="entry name" value="Flavoprotein-like_sf"/>
</dbReference>
<evidence type="ECO:0000313" key="3">
    <source>
        <dbReference type="Proteomes" id="UP000216451"/>
    </source>
</evidence>
<evidence type="ECO:0000313" key="2">
    <source>
        <dbReference type="EMBL" id="OZG66894.1"/>
    </source>
</evidence>
<dbReference type="GO" id="GO:0016491">
    <property type="term" value="F:oxidoreductase activity"/>
    <property type="evidence" value="ECO:0007669"/>
    <property type="project" value="InterPro"/>
</dbReference>
<evidence type="ECO:0000259" key="1">
    <source>
        <dbReference type="Pfam" id="PF03358"/>
    </source>
</evidence>
<dbReference type="Proteomes" id="UP000216451">
    <property type="component" value="Unassembled WGS sequence"/>
</dbReference>
<dbReference type="InterPro" id="IPR050712">
    <property type="entry name" value="NAD(P)H-dep_reductase"/>
</dbReference>
<dbReference type="AlphaFoldDB" id="A0A261G666"/>
<keyword evidence="3" id="KW-1185">Reference proteome</keyword>
<dbReference type="PANTHER" id="PTHR30543:SF21">
    <property type="entry name" value="NAD(P)H-DEPENDENT FMN REDUCTASE LOT6"/>
    <property type="match status" value="1"/>
</dbReference>
<dbReference type="RefSeq" id="WP_094693256.1">
    <property type="nucleotide sequence ID" value="NZ_JBDNKC010000015.1"/>
</dbReference>
<name>A0A261G666_9BIFI</name>
<dbReference type="GeneID" id="98295630"/>
<dbReference type="PANTHER" id="PTHR30543">
    <property type="entry name" value="CHROMATE REDUCTASE"/>
    <property type="match status" value="1"/>
</dbReference>
<dbReference type="Gene3D" id="3.40.50.360">
    <property type="match status" value="1"/>
</dbReference>
<comment type="caution">
    <text evidence="2">The sequence shown here is derived from an EMBL/GenBank/DDBJ whole genome shotgun (WGS) entry which is preliminary data.</text>
</comment>
<gene>
    <name evidence="2" type="ORF">BAQU_0966</name>
</gene>
<dbReference type="EMBL" id="MWXA01000005">
    <property type="protein sequence ID" value="OZG66894.1"/>
    <property type="molecule type" value="Genomic_DNA"/>
</dbReference>
<dbReference type="SUPFAM" id="SSF52218">
    <property type="entry name" value="Flavoproteins"/>
    <property type="match status" value="1"/>
</dbReference>
<dbReference type="OrthoDB" id="9812295at2"/>